<keyword evidence="3" id="KW-1185">Reference proteome</keyword>
<dbReference type="GO" id="GO:0016788">
    <property type="term" value="F:hydrolase activity, acting on ester bonds"/>
    <property type="evidence" value="ECO:0007669"/>
    <property type="project" value="InterPro"/>
</dbReference>
<comment type="caution">
    <text evidence="2">The sequence shown here is derived from an EMBL/GenBank/DDBJ whole genome shotgun (WGS) entry which is preliminary data.</text>
</comment>
<gene>
    <name evidence="2" type="ORF">GJJ30_11400</name>
</gene>
<evidence type="ECO:0000313" key="3">
    <source>
        <dbReference type="Proteomes" id="UP000441754"/>
    </source>
</evidence>
<dbReference type="RefSeq" id="WP_154175283.1">
    <property type="nucleotide sequence ID" value="NZ_WJXZ01000006.1"/>
</dbReference>
<dbReference type="GO" id="GO:0016070">
    <property type="term" value="P:RNA metabolic process"/>
    <property type="evidence" value="ECO:0007669"/>
    <property type="project" value="InterPro"/>
</dbReference>
<feature type="domain" description="Toxin SymE-like" evidence="1">
    <location>
        <begin position="5"/>
        <end position="58"/>
    </location>
</feature>
<dbReference type="Proteomes" id="UP000441754">
    <property type="component" value="Unassembled WGS sequence"/>
</dbReference>
<dbReference type="OrthoDB" id="9803936at2"/>
<dbReference type="GO" id="GO:0005737">
    <property type="term" value="C:cytoplasm"/>
    <property type="evidence" value="ECO:0007669"/>
    <property type="project" value="InterPro"/>
</dbReference>
<dbReference type="AlphaFoldDB" id="A0A7K0EJC9"/>
<name>A0A7K0EJC9_9BACT</name>
<reference evidence="2 3" key="1">
    <citation type="journal article" date="2018" name="Antonie Van Leeuwenhoek">
        <title>Larkinella terrae sp. nov., isolated from soil on Jeju Island, South Korea.</title>
        <authorList>
            <person name="Ten L.N."/>
            <person name="Jeon J."/>
            <person name="Park S.J."/>
            <person name="Park S."/>
            <person name="Lee S.Y."/>
            <person name="Kim M.K."/>
            <person name="Jung H.Y."/>
        </authorList>
    </citation>
    <scope>NUCLEOTIDE SEQUENCE [LARGE SCALE GENOMIC DNA]</scope>
    <source>
        <strain evidence="2 3">KCTC 52001</strain>
    </source>
</reference>
<accession>A0A7K0EJC9</accession>
<protein>
    <submittedName>
        <fullName evidence="2">Type I addiction module toxin, SymE family</fullName>
    </submittedName>
</protein>
<proteinExistence type="predicted"/>
<evidence type="ECO:0000313" key="2">
    <source>
        <dbReference type="EMBL" id="MRS61894.1"/>
    </source>
</evidence>
<organism evidence="2 3">
    <name type="scientific">Larkinella terrae</name>
    <dbReference type="NCBI Taxonomy" id="2025311"/>
    <lineage>
        <taxon>Bacteria</taxon>
        <taxon>Pseudomonadati</taxon>
        <taxon>Bacteroidota</taxon>
        <taxon>Cytophagia</taxon>
        <taxon>Cytophagales</taxon>
        <taxon>Spirosomataceae</taxon>
        <taxon>Larkinella</taxon>
    </lineage>
</organism>
<evidence type="ECO:0000259" key="1">
    <source>
        <dbReference type="Pfam" id="PF08845"/>
    </source>
</evidence>
<dbReference type="GO" id="GO:0003723">
    <property type="term" value="F:RNA binding"/>
    <property type="evidence" value="ECO:0007669"/>
    <property type="project" value="InterPro"/>
</dbReference>
<sequence length="59" mass="7006">MKVRKIGYQQRKKHRWTIRQQTELVPSLLLAGKWMTSAGFSRGDSVKVWVEHNKIVIER</sequence>
<dbReference type="InterPro" id="IPR014944">
    <property type="entry name" value="Toxin_SymE-like"/>
</dbReference>
<dbReference type="Pfam" id="PF08845">
    <property type="entry name" value="SymE_toxin"/>
    <property type="match status" value="1"/>
</dbReference>
<dbReference type="EMBL" id="WJXZ01000006">
    <property type="protein sequence ID" value="MRS61894.1"/>
    <property type="molecule type" value="Genomic_DNA"/>
</dbReference>